<name>A0AA88J4B3_FICCA</name>
<comment type="caution">
    <text evidence="1">The sequence shown here is derived from an EMBL/GenBank/DDBJ whole genome shotgun (WGS) entry which is preliminary data.</text>
</comment>
<protein>
    <submittedName>
        <fullName evidence="1">Uncharacterized protein</fullName>
    </submittedName>
</protein>
<organism evidence="1 2">
    <name type="scientific">Ficus carica</name>
    <name type="common">Common fig</name>
    <dbReference type="NCBI Taxonomy" id="3494"/>
    <lineage>
        <taxon>Eukaryota</taxon>
        <taxon>Viridiplantae</taxon>
        <taxon>Streptophyta</taxon>
        <taxon>Embryophyta</taxon>
        <taxon>Tracheophyta</taxon>
        <taxon>Spermatophyta</taxon>
        <taxon>Magnoliopsida</taxon>
        <taxon>eudicotyledons</taxon>
        <taxon>Gunneridae</taxon>
        <taxon>Pentapetalae</taxon>
        <taxon>rosids</taxon>
        <taxon>fabids</taxon>
        <taxon>Rosales</taxon>
        <taxon>Moraceae</taxon>
        <taxon>Ficeae</taxon>
        <taxon>Ficus</taxon>
    </lineage>
</organism>
<dbReference type="EMBL" id="BTGU01000117">
    <property type="protein sequence ID" value="GMN61745.1"/>
    <property type="molecule type" value="Genomic_DNA"/>
</dbReference>
<sequence>MVKALRGCMNGFHLIRKFFTNSGHIALLDQGIGDSAIIVIQSDGVGHELPAPAPTPRKIPPASSMPWPETSTIVFSLPYVSLSLLSLSIFWADTTEFCEVWGGTMELLCLGRHGDLD</sequence>
<accession>A0AA88J4B3</accession>
<proteinExistence type="predicted"/>
<dbReference type="AlphaFoldDB" id="A0AA88J4B3"/>
<dbReference type="Proteomes" id="UP001187192">
    <property type="component" value="Unassembled WGS sequence"/>
</dbReference>
<dbReference type="Gramene" id="FCD_00020353-RA">
    <property type="protein sequence ID" value="FCD_00020353-RA:cds"/>
    <property type="gene ID" value="FCD_00020353"/>
</dbReference>
<evidence type="ECO:0000313" key="2">
    <source>
        <dbReference type="Proteomes" id="UP001187192"/>
    </source>
</evidence>
<reference evidence="1" key="1">
    <citation type="submission" date="2023-07" db="EMBL/GenBank/DDBJ databases">
        <title>draft genome sequence of fig (Ficus carica).</title>
        <authorList>
            <person name="Takahashi T."/>
            <person name="Nishimura K."/>
        </authorList>
    </citation>
    <scope>NUCLEOTIDE SEQUENCE</scope>
</reference>
<gene>
    <name evidence="1" type="ORF">TIFTF001_030830</name>
</gene>
<evidence type="ECO:0000313" key="1">
    <source>
        <dbReference type="EMBL" id="GMN61745.1"/>
    </source>
</evidence>
<keyword evidence="2" id="KW-1185">Reference proteome</keyword>